<keyword evidence="3" id="KW-1185">Reference proteome</keyword>
<dbReference type="SMART" id="SM00530">
    <property type="entry name" value="HTH_XRE"/>
    <property type="match status" value="1"/>
</dbReference>
<dbReference type="AlphaFoldDB" id="A0A949K1P8"/>
<comment type="caution">
    <text evidence="2">The sequence shown here is derived from an EMBL/GenBank/DDBJ whole genome shotgun (WGS) entry which is preliminary data.</text>
</comment>
<name>A0A949K1P8_9FIRM</name>
<dbReference type="PROSITE" id="PS50943">
    <property type="entry name" value="HTH_CROC1"/>
    <property type="match status" value="1"/>
</dbReference>
<dbReference type="RefSeq" id="WP_238723186.1">
    <property type="nucleotide sequence ID" value="NZ_JAHQCW010000056.1"/>
</dbReference>
<reference evidence="2" key="1">
    <citation type="submission" date="2021-06" db="EMBL/GenBank/DDBJ databases">
        <title>Description of novel taxa of the family Lachnospiraceae.</title>
        <authorList>
            <person name="Chaplin A.V."/>
            <person name="Sokolova S.R."/>
            <person name="Pikina A.P."/>
            <person name="Korzhanova M."/>
            <person name="Belova V."/>
            <person name="Korostin D."/>
            <person name="Efimov B.A."/>
        </authorList>
    </citation>
    <scope>NUCLEOTIDE SEQUENCE</scope>
    <source>
        <strain evidence="2">ASD5720</strain>
    </source>
</reference>
<gene>
    <name evidence="2" type="ORF">KTH89_22530</name>
</gene>
<dbReference type="SUPFAM" id="SSF47413">
    <property type="entry name" value="lambda repressor-like DNA-binding domains"/>
    <property type="match status" value="1"/>
</dbReference>
<feature type="domain" description="HTH cro/C1-type" evidence="1">
    <location>
        <begin position="34"/>
        <end position="91"/>
    </location>
</feature>
<protein>
    <submittedName>
        <fullName evidence="2">Helix-turn-helix domain-containing protein</fullName>
    </submittedName>
</protein>
<dbReference type="CDD" id="cd00093">
    <property type="entry name" value="HTH_XRE"/>
    <property type="match status" value="1"/>
</dbReference>
<proteinExistence type="predicted"/>
<dbReference type="GO" id="GO:0003677">
    <property type="term" value="F:DNA binding"/>
    <property type="evidence" value="ECO:0007669"/>
    <property type="project" value="InterPro"/>
</dbReference>
<dbReference type="Pfam" id="PF01381">
    <property type="entry name" value="HTH_3"/>
    <property type="match status" value="1"/>
</dbReference>
<dbReference type="Gene3D" id="1.10.260.40">
    <property type="entry name" value="lambda repressor-like DNA-binding domains"/>
    <property type="match status" value="1"/>
</dbReference>
<evidence type="ECO:0000313" key="3">
    <source>
        <dbReference type="Proteomes" id="UP000712157"/>
    </source>
</evidence>
<dbReference type="InterPro" id="IPR010982">
    <property type="entry name" value="Lambda_DNA-bd_dom_sf"/>
</dbReference>
<evidence type="ECO:0000313" key="2">
    <source>
        <dbReference type="EMBL" id="MBU9739313.1"/>
    </source>
</evidence>
<organism evidence="2 3">
    <name type="scientific">Diplocloster agilis</name>
    <dbReference type="NCBI Taxonomy" id="2850323"/>
    <lineage>
        <taxon>Bacteria</taxon>
        <taxon>Bacillati</taxon>
        <taxon>Bacillota</taxon>
        <taxon>Clostridia</taxon>
        <taxon>Lachnospirales</taxon>
        <taxon>Lachnospiraceae</taxon>
        <taxon>Diplocloster</taxon>
    </lineage>
</organism>
<sequence length="92" mass="9898">MRRYDDCIRTDGLCGACSMSSRGRDCRGNTINSVLHQRSLAGMTQSALAKAAGINIRQIQKYESGEYDTGNMTLKNAIALAKALGCEPGDLL</sequence>
<accession>A0A949K1P8</accession>
<dbReference type="EMBL" id="JAHQCW010000056">
    <property type="protein sequence ID" value="MBU9739313.1"/>
    <property type="molecule type" value="Genomic_DNA"/>
</dbReference>
<dbReference type="Proteomes" id="UP000712157">
    <property type="component" value="Unassembled WGS sequence"/>
</dbReference>
<dbReference type="InterPro" id="IPR001387">
    <property type="entry name" value="Cro/C1-type_HTH"/>
</dbReference>
<evidence type="ECO:0000259" key="1">
    <source>
        <dbReference type="PROSITE" id="PS50943"/>
    </source>
</evidence>